<proteinExistence type="predicted"/>
<dbReference type="AlphaFoldDB" id="A0A6J6JSW5"/>
<accession>A0A6J6JSW5</accession>
<gene>
    <name evidence="1" type="ORF">UFOPK2166_00066</name>
</gene>
<reference evidence="1" key="1">
    <citation type="submission" date="2020-05" db="EMBL/GenBank/DDBJ databases">
        <authorList>
            <person name="Chiriac C."/>
            <person name="Salcher M."/>
            <person name="Ghai R."/>
            <person name="Kavagutti S V."/>
        </authorList>
    </citation>
    <scope>NUCLEOTIDE SEQUENCE</scope>
</reference>
<name>A0A6J6JSW5_9ZZZZ</name>
<sequence>MLAVFHPVLTHCATCVRSEVFKRCWIGCRSSHDNGVLKCAVLTEHFYRLSNGGTLLTNSDVDALHTQAALVDDGVDRDRCFAGLAVSNDQFALSTTDWGHGVDCFDTGLQRLVHWLAAHDAWRLYFYTS</sequence>
<organism evidence="1">
    <name type="scientific">freshwater metagenome</name>
    <dbReference type="NCBI Taxonomy" id="449393"/>
    <lineage>
        <taxon>unclassified sequences</taxon>
        <taxon>metagenomes</taxon>
        <taxon>ecological metagenomes</taxon>
    </lineage>
</organism>
<dbReference type="EMBL" id="CAEZWB010000003">
    <property type="protein sequence ID" value="CAB4639344.1"/>
    <property type="molecule type" value="Genomic_DNA"/>
</dbReference>
<protein>
    <submittedName>
        <fullName evidence="1">Unannotated protein</fullName>
    </submittedName>
</protein>
<evidence type="ECO:0000313" key="1">
    <source>
        <dbReference type="EMBL" id="CAB4639344.1"/>
    </source>
</evidence>